<dbReference type="InterPro" id="IPR015421">
    <property type="entry name" value="PyrdxlP-dep_Trfase_major"/>
</dbReference>
<evidence type="ECO:0000256" key="4">
    <source>
        <dbReference type="ARBA" id="ARBA00023125"/>
    </source>
</evidence>
<keyword evidence="5" id="KW-0804">Transcription</keyword>
<dbReference type="GO" id="GO:0003700">
    <property type="term" value="F:DNA-binding transcription factor activity"/>
    <property type="evidence" value="ECO:0007669"/>
    <property type="project" value="InterPro"/>
</dbReference>
<dbReference type="InterPro" id="IPR004839">
    <property type="entry name" value="Aminotransferase_I/II_large"/>
</dbReference>
<keyword evidence="7" id="KW-0032">Aminotransferase</keyword>
<dbReference type="PROSITE" id="PS50949">
    <property type="entry name" value="HTH_GNTR"/>
    <property type="match status" value="1"/>
</dbReference>
<proteinExistence type="inferred from homology"/>
<protein>
    <submittedName>
        <fullName evidence="7">PLP-dependent aminotransferase family protein</fullName>
    </submittedName>
</protein>
<keyword evidence="2" id="KW-0663">Pyridoxal phosphate</keyword>
<keyword evidence="7" id="KW-0808">Transferase</keyword>
<name>A0A7Y6I1D1_9ACTN</name>
<dbReference type="CDD" id="cd07377">
    <property type="entry name" value="WHTH_GntR"/>
    <property type="match status" value="1"/>
</dbReference>
<dbReference type="SMART" id="SM00345">
    <property type="entry name" value="HTH_GNTR"/>
    <property type="match status" value="1"/>
</dbReference>
<comment type="caution">
    <text evidence="7">The sequence shown here is derived from an EMBL/GenBank/DDBJ whole genome shotgun (WGS) entry which is preliminary data.</text>
</comment>
<dbReference type="Pfam" id="PF00392">
    <property type="entry name" value="GntR"/>
    <property type="match status" value="1"/>
</dbReference>
<dbReference type="Gene3D" id="3.40.640.10">
    <property type="entry name" value="Type I PLP-dependent aspartate aminotransferase-like (Major domain)"/>
    <property type="match status" value="1"/>
</dbReference>
<keyword evidence="3" id="KW-0805">Transcription regulation</keyword>
<accession>A0A7Y6I1D1</accession>
<dbReference type="InterPro" id="IPR000524">
    <property type="entry name" value="Tscrpt_reg_HTH_GntR"/>
</dbReference>
<dbReference type="GO" id="GO:0008483">
    <property type="term" value="F:transaminase activity"/>
    <property type="evidence" value="ECO:0007669"/>
    <property type="project" value="UniProtKB-KW"/>
</dbReference>
<evidence type="ECO:0000313" key="7">
    <source>
        <dbReference type="EMBL" id="NUW29907.1"/>
    </source>
</evidence>
<dbReference type="Proteomes" id="UP000586042">
    <property type="component" value="Unassembled WGS sequence"/>
</dbReference>
<gene>
    <name evidence="7" type="ORF">HTZ77_00450</name>
</gene>
<dbReference type="GO" id="GO:0030170">
    <property type="term" value="F:pyridoxal phosphate binding"/>
    <property type="evidence" value="ECO:0007669"/>
    <property type="project" value="InterPro"/>
</dbReference>
<evidence type="ECO:0000256" key="1">
    <source>
        <dbReference type="ARBA" id="ARBA00005384"/>
    </source>
</evidence>
<dbReference type="InterPro" id="IPR036388">
    <property type="entry name" value="WH-like_DNA-bd_sf"/>
</dbReference>
<evidence type="ECO:0000256" key="2">
    <source>
        <dbReference type="ARBA" id="ARBA00022898"/>
    </source>
</evidence>
<dbReference type="Gene3D" id="1.10.10.10">
    <property type="entry name" value="Winged helix-like DNA-binding domain superfamily/Winged helix DNA-binding domain"/>
    <property type="match status" value="1"/>
</dbReference>
<dbReference type="InterPro" id="IPR015424">
    <property type="entry name" value="PyrdxlP-dep_Trfase"/>
</dbReference>
<dbReference type="PANTHER" id="PTHR46577">
    <property type="entry name" value="HTH-TYPE TRANSCRIPTIONAL REGULATORY PROTEIN GABR"/>
    <property type="match status" value="1"/>
</dbReference>
<reference evidence="7 8" key="1">
    <citation type="submission" date="2020-06" db="EMBL/GenBank/DDBJ databases">
        <title>Nonomuraea sp. SMC257, a novel actinomycete isolated from soil.</title>
        <authorList>
            <person name="Chanama M."/>
        </authorList>
    </citation>
    <scope>NUCLEOTIDE SEQUENCE [LARGE SCALE GENOMIC DNA]</scope>
    <source>
        <strain evidence="7 8">SMC257</strain>
    </source>
</reference>
<keyword evidence="8" id="KW-1185">Reference proteome</keyword>
<dbReference type="InterPro" id="IPR036390">
    <property type="entry name" value="WH_DNA-bd_sf"/>
</dbReference>
<dbReference type="SUPFAM" id="SSF46785">
    <property type="entry name" value="Winged helix' DNA-binding domain"/>
    <property type="match status" value="1"/>
</dbReference>
<dbReference type="PANTHER" id="PTHR46577:SF1">
    <property type="entry name" value="HTH-TYPE TRANSCRIPTIONAL REGULATORY PROTEIN GABR"/>
    <property type="match status" value="1"/>
</dbReference>
<dbReference type="EMBL" id="JABWGN010000001">
    <property type="protein sequence ID" value="NUW29907.1"/>
    <property type="molecule type" value="Genomic_DNA"/>
</dbReference>
<dbReference type="GO" id="GO:0003677">
    <property type="term" value="F:DNA binding"/>
    <property type="evidence" value="ECO:0007669"/>
    <property type="project" value="UniProtKB-KW"/>
</dbReference>
<dbReference type="InterPro" id="IPR051446">
    <property type="entry name" value="HTH_trans_reg/aminotransferase"/>
</dbReference>
<evidence type="ECO:0000313" key="8">
    <source>
        <dbReference type="Proteomes" id="UP000586042"/>
    </source>
</evidence>
<dbReference type="AlphaFoldDB" id="A0A7Y6I1D1"/>
<dbReference type="SUPFAM" id="SSF53383">
    <property type="entry name" value="PLP-dependent transferases"/>
    <property type="match status" value="1"/>
</dbReference>
<dbReference type="Pfam" id="PF00155">
    <property type="entry name" value="Aminotran_1_2"/>
    <property type="match status" value="1"/>
</dbReference>
<evidence type="ECO:0000256" key="5">
    <source>
        <dbReference type="ARBA" id="ARBA00023163"/>
    </source>
</evidence>
<sequence>MSGAGGGDAGLVSPGGLDLHLDVRRGRGELGRSLESALREAVRTGRLTAGTLLPGSRALAADLGVARGTVVQVYTQLIAEGWLSGAAGSGTRVAALPATAAEPAVAAEPGGGGGPWTSVDLRPGRPDVSAFPRTAWASAVRRALAAAPSRDLDYGDPAGLPALRRVVAGYLARARGVIADPELVVVVGGFASGLALLARALRGTGRTHLATEDPGLARHRDLVRAAGLATVPLPVDADGADPDALTGACGAALLTPAHQHPWGVVLAPERRAAFAAWARGADGYVIEDDYDGEFRYDQQPVGALQALAPDRVVFAGSASKTLAPGMRLGWLVVPPALREPLLRVIEETGAAVPAVHQLAFADLVARGEYDRHIRRARLAYRRRRAELARRLPYPLPGVAAGLHALLPVPTAGHERRLVEAGRRAGVGLFGLHASGYWHEPSDERPAALVLGYATPPRHAWRHGLETLGRLVDEVLPR</sequence>
<evidence type="ECO:0000259" key="6">
    <source>
        <dbReference type="PROSITE" id="PS50949"/>
    </source>
</evidence>
<feature type="domain" description="HTH gntR-type" evidence="6">
    <location>
        <begin position="28"/>
        <end position="96"/>
    </location>
</feature>
<evidence type="ECO:0000256" key="3">
    <source>
        <dbReference type="ARBA" id="ARBA00023015"/>
    </source>
</evidence>
<keyword evidence="4" id="KW-0238">DNA-binding</keyword>
<organism evidence="7 8">
    <name type="scientific">Nonomuraea montanisoli</name>
    <dbReference type="NCBI Taxonomy" id="2741721"/>
    <lineage>
        <taxon>Bacteria</taxon>
        <taxon>Bacillati</taxon>
        <taxon>Actinomycetota</taxon>
        <taxon>Actinomycetes</taxon>
        <taxon>Streptosporangiales</taxon>
        <taxon>Streptosporangiaceae</taxon>
        <taxon>Nonomuraea</taxon>
    </lineage>
</organism>
<comment type="similarity">
    <text evidence="1">In the C-terminal section; belongs to the class-I pyridoxal-phosphate-dependent aminotransferase family.</text>
</comment>
<dbReference type="CDD" id="cd00609">
    <property type="entry name" value="AAT_like"/>
    <property type="match status" value="1"/>
</dbReference>